<comment type="caution">
    <text evidence="1">The sequence shown here is derived from an EMBL/GenBank/DDBJ whole genome shotgun (WGS) entry which is preliminary data.</text>
</comment>
<evidence type="ECO:0000313" key="2">
    <source>
        <dbReference type="Proteomes" id="UP000263014"/>
    </source>
</evidence>
<accession>A0A374P2N6</accession>
<dbReference type="AlphaFoldDB" id="A0A374P2N6"/>
<dbReference type="EMBL" id="QSON01000015">
    <property type="protein sequence ID" value="RGI98825.1"/>
    <property type="molecule type" value="Genomic_DNA"/>
</dbReference>
<sequence>MERGRKCGTMRKIIFLLISLVVILLVRAAVLQGSVGTMEKTVDTAQSGSSEISFQGKKEERYRFSYSSTVKEGTLEMLLTDKGGNVLQTYETGISSNREIFMKNDDIYSVVVAYKDFVGSYDVKIEK</sequence>
<name>A0A374P2N6_9FIRM</name>
<reference evidence="1 2" key="1">
    <citation type="submission" date="2018-08" db="EMBL/GenBank/DDBJ databases">
        <title>A genome reference for cultivated species of the human gut microbiota.</title>
        <authorList>
            <person name="Zou Y."/>
            <person name="Xue W."/>
            <person name="Luo G."/>
        </authorList>
    </citation>
    <scope>NUCLEOTIDE SEQUENCE [LARGE SCALE GENOMIC DNA]</scope>
    <source>
        <strain evidence="1 2">TM09-12</strain>
    </source>
</reference>
<evidence type="ECO:0008006" key="3">
    <source>
        <dbReference type="Google" id="ProtNLM"/>
    </source>
</evidence>
<protein>
    <recommendedName>
        <fullName evidence="3">DUF3244 domain-containing protein</fullName>
    </recommendedName>
</protein>
<proteinExistence type="predicted"/>
<organism evidence="1 2">
    <name type="scientific">Hungatella hathewayi</name>
    <dbReference type="NCBI Taxonomy" id="154046"/>
    <lineage>
        <taxon>Bacteria</taxon>
        <taxon>Bacillati</taxon>
        <taxon>Bacillota</taxon>
        <taxon>Clostridia</taxon>
        <taxon>Lachnospirales</taxon>
        <taxon>Lachnospiraceae</taxon>
        <taxon>Hungatella</taxon>
    </lineage>
</organism>
<evidence type="ECO:0000313" key="1">
    <source>
        <dbReference type="EMBL" id="RGI98825.1"/>
    </source>
</evidence>
<gene>
    <name evidence="1" type="ORF">DXD79_25150</name>
</gene>
<dbReference type="Proteomes" id="UP000263014">
    <property type="component" value="Unassembled WGS sequence"/>
</dbReference>